<dbReference type="InterPro" id="IPR012341">
    <property type="entry name" value="6hp_glycosidase-like_sf"/>
</dbReference>
<dbReference type="AlphaFoldDB" id="A0A3S8RSK6"/>
<feature type="domain" description="Glycosyl hydrolase 94 supersandwich" evidence="3">
    <location>
        <begin position="169"/>
        <end position="441"/>
    </location>
</feature>
<dbReference type="Pfam" id="PF17167">
    <property type="entry name" value="Glyco_hydro_94"/>
    <property type="match status" value="1"/>
</dbReference>
<sequence length="990" mass="111674">MYSKLVAREVYVSPEEVIREKYGKWLPQTMAVDALFMDTAYKKIVGVAGLPYKAPVVLELLKDGAVAAFFKDSLIENPSLLIIQQNDRLQALALNSTDGFAEIEIPAEISDRISEILASSISWAGYVNEAGEHIIDLRTPSPGPHFHTNLLVGNRIGFPRPLQTTPKSVIDRLGGGSFRSHAATQVLATRWDMRQEENGFPANRQFYLVEDGKQIFYSADPKDDNVTSAICTHAQNFTKIEYTTRCGLKIERLIFLLPQKEGMPLATEVQQIKVSNAGNANRKLKIIYTGMFGSANPHALFEDVLYSNIIMQTGLLLNEDQSIVAVTPDYYSDFYKEDVRFHSMLVDRKGDVEFPQEFCTNYNEFVGNGSLYRPEGVNQLSNRLYRKGPGFFALAADLSVEAGDVCQVRQFTGIVSSKLNDAYSEETVREEIHRLIEHFRSPGQVEEALKDNISFLKSYNELLCLRTEDELLNTYVNRNLPFQVFYQTFVSRSLCQTQKGYREIGFREIQDLFASMYYFLALGMEQFVKDMLKEWGSKVFEFGYAYHNFYWEGKEPGKWSDDALWLIQAVARYTHYTGDYRFLDEKCDIAGTSPVQQRSIYQTIQAIIQYSGQISIGKHGLPLLDLADWNDCLKLDQDCIDGITKERLYKEQVASKGISVGDEPFESHYSESVMNAFLLKMAVDEMQVIASAKGDQAYAAHLSDLSNRLQGNIQQHAWKENFFARVLFNRYENYSYLGAKGDGLSADPSIDGTYFINSFSWSILADSASEEQIEKMLDVVEKVLVTPYGIKLMSPANMGKIARFTATGEYFPGDRENGAIFKHASMMAVSAMLKAAKSVKDVKLAARLSDLAYWMLDLTLPYRTMESPYVTCGNPRFCTQYNNSETGENVGPIVSGTSTWLTLSLMSALGIEFTSKGLVLDPILREKEQEVIYDLKVGEAEYRIEITKPAGFYRVLDSQVSILLDGKELSGNVLPLDRTKASHVVKMQLQ</sequence>
<dbReference type="GO" id="GO:0005975">
    <property type="term" value="P:carbohydrate metabolic process"/>
    <property type="evidence" value="ECO:0007669"/>
    <property type="project" value="InterPro"/>
</dbReference>
<dbReference type="InterPro" id="IPR008928">
    <property type="entry name" value="6-hairpin_glycosidase_sf"/>
</dbReference>
<dbReference type="KEGG" id="plen:EIM92_07680"/>
<dbReference type="SUPFAM" id="SSF48208">
    <property type="entry name" value="Six-hairpin glycosidases"/>
    <property type="match status" value="1"/>
</dbReference>
<dbReference type="GO" id="GO:0030246">
    <property type="term" value="F:carbohydrate binding"/>
    <property type="evidence" value="ECO:0007669"/>
    <property type="project" value="InterPro"/>
</dbReference>
<dbReference type="InterPro" id="IPR010383">
    <property type="entry name" value="Glyco_hydrolase_94_b-supersand"/>
</dbReference>
<dbReference type="PANTHER" id="PTHR37469:SF2">
    <property type="entry name" value="CELLOBIONIC ACID PHOSPHORYLASE"/>
    <property type="match status" value="1"/>
</dbReference>
<dbReference type="InterPro" id="IPR011013">
    <property type="entry name" value="Gal_mutarotase_sf_dom"/>
</dbReference>
<dbReference type="Gene3D" id="1.50.10.10">
    <property type="match status" value="1"/>
</dbReference>
<evidence type="ECO:0000259" key="4">
    <source>
        <dbReference type="Pfam" id="PF17167"/>
    </source>
</evidence>
<accession>A0A3S8RSK6</accession>
<proteinExistence type="predicted"/>
<dbReference type="Pfam" id="PF06165">
    <property type="entry name" value="GH94_b-supersand"/>
    <property type="match status" value="1"/>
</dbReference>
<dbReference type="EMBL" id="CP034248">
    <property type="protein sequence ID" value="AZK46085.1"/>
    <property type="molecule type" value="Genomic_DNA"/>
</dbReference>
<organism evidence="5 6">
    <name type="scientific">Paenibacillus lentus</name>
    <dbReference type="NCBI Taxonomy" id="1338368"/>
    <lineage>
        <taxon>Bacteria</taxon>
        <taxon>Bacillati</taxon>
        <taxon>Bacillota</taxon>
        <taxon>Bacilli</taxon>
        <taxon>Bacillales</taxon>
        <taxon>Paenibacillaceae</taxon>
        <taxon>Paenibacillus</taxon>
    </lineage>
</organism>
<evidence type="ECO:0000313" key="6">
    <source>
        <dbReference type="Proteomes" id="UP000273145"/>
    </source>
</evidence>
<dbReference type="PANTHER" id="PTHR37469">
    <property type="entry name" value="CELLOBIONIC ACID PHOSPHORYLASE-RELATED"/>
    <property type="match status" value="1"/>
</dbReference>
<feature type="domain" description="Glycosyl hydrolase 94 catalytic" evidence="4">
    <location>
        <begin position="465"/>
        <end position="902"/>
    </location>
</feature>
<dbReference type="Gene3D" id="2.70.98.40">
    <property type="entry name" value="Glycoside hydrolase, family 65, N-terminal domain"/>
    <property type="match status" value="1"/>
</dbReference>
<keyword evidence="6" id="KW-1185">Reference proteome</keyword>
<name>A0A3S8RSK6_9BACL</name>
<dbReference type="InterPro" id="IPR037018">
    <property type="entry name" value="GH65_N"/>
</dbReference>
<evidence type="ECO:0000256" key="2">
    <source>
        <dbReference type="ARBA" id="ARBA00022679"/>
    </source>
</evidence>
<gene>
    <name evidence="5" type="ORF">EIM92_07680</name>
</gene>
<dbReference type="InterPro" id="IPR052047">
    <property type="entry name" value="GH94_Enzymes"/>
</dbReference>
<protein>
    <submittedName>
        <fullName evidence="5">Glycosyl transferase</fullName>
    </submittedName>
</protein>
<evidence type="ECO:0000259" key="3">
    <source>
        <dbReference type="Pfam" id="PF06165"/>
    </source>
</evidence>
<dbReference type="RefSeq" id="WP_125082157.1">
    <property type="nucleotide sequence ID" value="NZ_CP034248.1"/>
</dbReference>
<dbReference type="OrthoDB" id="9769991at2"/>
<evidence type="ECO:0000256" key="1">
    <source>
        <dbReference type="ARBA" id="ARBA00022676"/>
    </source>
</evidence>
<dbReference type="GO" id="GO:0016757">
    <property type="term" value="F:glycosyltransferase activity"/>
    <property type="evidence" value="ECO:0007669"/>
    <property type="project" value="UniProtKB-KW"/>
</dbReference>
<dbReference type="SUPFAM" id="SSF74650">
    <property type="entry name" value="Galactose mutarotase-like"/>
    <property type="match status" value="1"/>
</dbReference>
<keyword evidence="2 5" id="KW-0808">Transferase</keyword>
<dbReference type="Gene3D" id="2.60.420.10">
    <property type="entry name" value="Maltose phosphorylase, domain 3"/>
    <property type="match status" value="1"/>
</dbReference>
<dbReference type="InterPro" id="IPR033432">
    <property type="entry name" value="GH94_catalytic"/>
</dbReference>
<keyword evidence="1" id="KW-0328">Glycosyltransferase</keyword>
<evidence type="ECO:0000313" key="5">
    <source>
        <dbReference type="EMBL" id="AZK46085.1"/>
    </source>
</evidence>
<reference evidence="5 6" key="1">
    <citation type="submission" date="2018-11" db="EMBL/GenBank/DDBJ databases">
        <title>Genome sequencing of Paenibacillus lentus DSM25539(T).</title>
        <authorList>
            <person name="Kook J.-K."/>
            <person name="Park S.-N."/>
            <person name="Lim Y.K."/>
        </authorList>
    </citation>
    <scope>NUCLEOTIDE SEQUENCE [LARGE SCALE GENOMIC DNA]</scope>
    <source>
        <strain evidence="5 6">DSM 25539</strain>
    </source>
</reference>
<dbReference type="Proteomes" id="UP000273145">
    <property type="component" value="Chromosome"/>
</dbReference>